<dbReference type="GO" id="GO:0004766">
    <property type="term" value="F:spermidine synthase activity"/>
    <property type="evidence" value="ECO:0007669"/>
    <property type="project" value="UniProtKB-UniRule"/>
</dbReference>
<organism evidence="7 8">
    <name type="scientific">Oceanirhabdus seepicola</name>
    <dbReference type="NCBI Taxonomy" id="2828781"/>
    <lineage>
        <taxon>Bacteria</taxon>
        <taxon>Bacillati</taxon>
        <taxon>Bacillota</taxon>
        <taxon>Clostridia</taxon>
        <taxon>Eubacteriales</taxon>
        <taxon>Clostridiaceae</taxon>
        <taxon>Oceanirhabdus</taxon>
    </lineage>
</organism>
<feature type="binding site" evidence="4">
    <location>
        <begin position="349"/>
        <end position="350"/>
    </location>
    <ligand>
        <name>S-methyl-5'-thioadenosine</name>
        <dbReference type="ChEBI" id="CHEBI:17509"/>
    </ligand>
</feature>
<feature type="transmembrane region" description="Helical" evidence="4">
    <location>
        <begin position="166"/>
        <end position="186"/>
    </location>
</feature>
<comment type="similarity">
    <text evidence="1 4">Belongs to the spermidine/spermine synthase family.</text>
</comment>
<dbReference type="InterPro" id="IPR001045">
    <property type="entry name" value="Spermi_synthase"/>
</dbReference>
<feature type="binding site" evidence="4">
    <location>
        <position position="241"/>
    </location>
    <ligand>
        <name>S-methyl-5'-thioadenosine</name>
        <dbReference type="ChEBI" id="CHEBI:17509"/>
    </ligand>
</feature>
<accession>A0A9J6P3P4</accession>
<dbReference type="NCBIfam" id="NF002956">
    <property type="entry name" value="PRK03612.1"/>
    <property type="match status" value="1"/>
</dbReference>
<comment type="catalytic activity">
    <reaction evidence="4">
        <text>S-adenosyl 3-(methylsulfanyl)propylamine + putrescine = S-methyl-5'-thioadenosine + spermidine + H(+)</text>
        <dbReference type="Rhea" id="RHEA:12721"/>
        <dbReference type="ChEBI" id="CHEBI:15378"/>
        <dbReference type="ChEBI" id="CHEBI:17509"/>
        <dbReference type="ChEBI" id="CHEBI:57443"/>
        <dbReference type="ChEBI" id="CHEBI:57834"/>
        <dbReference type="ChEBI" id="CHEBI:326268"/>
        <dbReference type="EC" id="2.5.1.16"/>
    </reaction>
</comment>
<dbReference type="FunFam" id="3.40.50.150:FF:000088">
    <property type="entry name" value="Polyamine aminopropyltransferase"/>
    <property type="match status" value="1"/>
</dbReference>
<dbReference type="EC" id="2.5.1.16" evidence="4"/>
<feature type="binding site" evidence="4">
    <location>
        <position position="295"/>
    </location>
    <ligand>
        <name>spermidine</name>
        <dbReference type="ChEBI" id="CHEBI:57834"/>
    </ligand>
</feature>
<keyword evidence="3 4" id="KW-0620">Polyamine biosynthesis</keyword>
<dbReference type="Pfam" id="PF01564">
    <property type="entry name" value="Spermine_synth"/>
    <property type="match status" value="1"/>
</dbReference>
<gene>
    <name evidence="4" type="primary">speE</name>
    <name evidence="7" type="ORF">KDK92_13230</name>
</gene>
<dbReference type="InterPro" id="IPR030374">
    <property type="entry name" value="PABS"/>
</dbReference>
<dbReference type="GO" id="GO:0005886">
    <property type="term" value="C:plasma membrane"/>
    <property type="evidence" value="ECO:0007669"/>
    <property type="project" value="UniProtKB-SubCell"/>
</dbReference>
<keyword evidence="8" id="KW-1185">Reference proteome</keyword>
<keyword evidence="4" id="KW-1003">Cell membrane</keyword>
<keyword evidence="4" id="KW-0812">Transmembrane</keyword>
<dbReference type="PROSITE" id="PS01330">
    <property type="entry name" value="PABS_1"/>
    <property type="match status" value="1"/>
</dbReference>
<sequence>MNEKKLEIKPLIISIFIISICSIVYELIIAGTSTYLLGNSIKQFSITIGLYMSAMGVGSYLSKYIKKNLFDFFITIELSIGFIGGLSALILFVTYAKTDFYVPMMYLIIIIIGIFVGLEIPILTRMIEKYNKDLRVTLANVLSFDYIGGLIGSVGFPMILYPHLGLIRTSFLMGALNIAVAGMILFRYKEFITKVKFFKGLFGVFMVVTIFGLVTGDITADNIEKQLYRDQIIFKTQTQYQKIVMTRHKDDIRVFLDGNIQFSSIDEYRYHEALVHPIMSSLEKPRNVLVLGGGDGLALREIFKYPSVKKIDLVDIDQEMVEFCRDNELIKEINKGSLEDARVSLHYEDAFKFLEKSEEVYDAVIVDLPDPNNESLNKLYTDVFYRLIGNHLSSQGKFVVQSTSPYYATKAFWCINKTITEEEFKVIPYHLEVPSFGDWGFQLASKEDFNLKSIDIKVHTEYLIDSSIGKMMVFGKDEIVDMMSIESNKIFRPILLTYYEEAESKY</sequence>
<comment type="subcellular location">
    <subcellularLocation>
        <location evidence="4">Cell membrane</location>
        <topology evidence="4">Multi-pass membrane protein</topology>
    </subcellularLocation>
</comment>
<dbReference type="CDD" id="cd02440">
    <property type="entry name" value="AdoMet_MTases"/>
    <property type="match status" value="1"/>
</dbReference>
<dbReference type="SUPFAM" id="SSF53335">
    <property type="entry name" value="S-adenosyl-L-methionine-dependent methyltransferases"/>
    <property type="match status" value="1"/>
</dbReference>
<feature type="binding site" evidence="4">
    <location>
        <position position="315"/>
    </location>
    <ligand>
        <name>S-methyl-5'-thioadenosine</name>
        <dbReference type="ChEBI" id="CHEBI:17509"/>
    </ligand>
</feature>
<evidence type="ECO:0000313" key="8">
    <source>
        <dbReference type="Proteomes" id="UP001056429"/>
    </source>
</evidence>
<evidence type="ECO:0000256" key="2">
    <source>
        <dbReference type="ARBA" id="ARBA00022679"/>
    </source>
</evidence>
<dbReference type="PANTHER" id="PTHR43317:SF1">
    <property type="entry name" value="THERMOSPERMINE SYNTHASE ACAULIS5"/>
    <property type="match status" value="1"/>
</dbReference>
<evidence type="ECO:0000256" key="3">
    <source>
        <dbReference type="ARBA" id="ARBA00023115"/>
    </source>
</evidence>
<protein>
    <recommendedName>
        <fullName evidence="4">Polyamine aminopropyltransferase</fullName>
    </recommendedName>
    <alternativeName>
        <fullName evidence="4">Putrescine aminopropyltransferase</fullName>
        <shortName evidence="4">PAPT</shortName>
    </alternativeName>
    <alternativeName>
        <fullName evidence="4">Spermidine synthase</fullName>
        <shortName evidence="4">SPDS</shortName>
        <shortName evidence="4">SPDSY</shortName>
        <ecNumber evidence="4">2.5.1.16</ecNumber>
    </alternativeName>
</protein>
<feature type="domain" description="PABS" evidence="6">
    <location>
        <begin position="211"/>
        <end position="446"/>
    </location>
</feature>
<comment type="pathway">
    <text evidence="4">Amine and polyamine biosynthesis; spermidine biosynthesis; spermidine from putrescine: step 1/1.</text>
</comment>
<dbReference type="PROSITE" id="PS51006">
    <property type="entry name" value="PABS_2"/>
    <property type="match status" value="1"/>
</dbReference>
<keyword evidence="4" id="KW-0472">Membrane</keyword>
<feature type="transmembrane region" description="Helical" evidence="4">
    <location>
        <begin position="198"/>
        <end position="216"/>
    </location>
</feature>
<dbReference type="SUPFAM" id="SSF103473">
    <property type="entry name" value="MFS general substrate transporter"/>
    <property type="match status" value="1"/>
</dbReference>
<feature type="transmembrane region" description="Helical" evidence="4">
    <location>
        <begin position="136"/>
        <end position="160"/>
    </location>
</feature>
<dbReference type="PANTHER" id="PTHR43317">
    <property type="entry name" value="THERMOSPERMINE SYNTHASE ACAULIS5"/>
    <property type="match status" value="1"/>
</dbReference>
<feature type="binding site" evidence="4">
    <location>
        <position position="271"/>
    </location>
    <ligand>
        <name>spermidine</name>
        <dbReference type="ChEBI" id="CHEBI:57834"/>
    </ligand>
</feature>
<dbReference type="HAMAP" id="MF_00198">
    <property type="entry name" value="Spermidine_synth"/>
    <property type="match status" value="1"/>
</dbReference>
<dbReference type="InterPro" id="IPR030373">
    <property type="entry name" value="PABS_CS"/>
</dbReference>
<reference evidence="7" key="2">
    <citation type="submission" date="2021-04" db="EMBL/GenBank/DDBJ databases">
        <authorList>
            <person name="Dong X."/>
        </authorList>
    </citation>
    <scope>NUCLEOTIDE SEQUENCE</scope>
    <source>
        <strain evidence="7">ZWT</strain>
    </source>
</reference>
<feature type="active site" description="Proton acceptor" evidence="4 5">
    <location>
        <position position="367"/>
    </location>
</feature>
<proteinExistence type="inferred from homology"/>
<comment type="caution">
    <text evidence="7">The sequence shown here is derived from an EMBL/GenBank/DDBJ whole genome shotgun (WGS) entry which is preliminary data.</text>
</comment>
<feature type="transmembrane region" description="Helical" evidence="4">
    <location>
        <begin position="69"/>
        <end position="92"/>
    </location>
</feature>
<feature type="transmembrane region" description="Helical" evidence="4">
    <location>
        <begin position="43"/>
        <end position="62"/>
    </location>
</feature>
<comment type="caution">
    <text evidence="4">Lacks conserved residue(s) required for the propagation of feature annotation.</text>
</comment>
<reference evidence="7" key="1">
    <citation type="journal article" date="2021" name="mSystems">
        <title>Bacteria and Archaea Synergistically Convert Glycine Betaine to Biogenic Methane in the Formosa Cold Seep of the South China Sea.</title>
        <authorList>
            <person name="Li L."/>
            <person name="Zhang W."/>
            <person name="Zhang S."/>
            <person name="Song L."/>
            <person name="Sun Q."/>
            <person name="Zhang H."/>
            <person name="Xiang H."/>
            <person name="Dong X."/>
        </authorList>
    </citation>
    <scope>NUCLEOTIDE SEQUENCE</scope>
    <source>
        <strain evidence="7">ZWT</strain>
    </source>
</reference>
<dbReference type="Gene3D" id="3.40.50.150">
    <property type="entry name" value="Vaccinia Virus protein VP39"/>
    <property type="match status" value="1"/>
</dbReference>
<name>A0A9J6P3P4_9CLOT</name>
<dbReference type="GO" id="GO:0010487">
    <property type="term" value="F:thermospermine synthase activity"/>
    <property type="evidence" value="ECO:0007669"/>
    <property type="project" value="UniProtKB-ARBA"/>
</dbReference>
<comment type="subunit">
    <text evidence="4">Homodimer or homotetramer.</text>
</comment>
<dbReference type="InterPro" id="IPR029063">
    <property type="entry name" value="SAM-dependent_MTases_sf"/>
</dbReference>
<dbReference type="EMBL" id="JAGSOJ010000002">
    <property type="protein sequence ID" value="MCM1990689.1"/>
    <property type="molecule type" value="Genomic_DNA"/>
</dbReference>
<feature type="transmembrane region" description="Helical" evidence="4">
    <location>
        <begin position="12"/>
        <end position="37"/>
    </location>
</feature>
<evidence type="ECO:0000256" key="1">
    <source>
        <dbReference type="ARBA" id="ARBA00007867"/>
    </source>
</evidence>
<feature type="transmembrane region" description="Helical" evidence="4">
    <location>
        <begin position="104"/>
        <end position="124"/>
    </location>
</feature>
<dbReference type="GO" id="GO:0008295">
    <property type="term" value="P:spermidine biosynthetic process"/>
    <property type="evidence" value="ECO:0007669"/>
    <property type="project" value="UniProtKB-UniRule"/>
</dbReference>
<dbReference type="RefSeq" id="WP_250859781.1">
    <property type="nucleotide sequence ID" value="NZ_JAGSOJ010000002.1"/>
</dbReference>
<keyword evidence="4" id="KW-0745">Spermidine biosynthesis</keyword>
<keyword evidence="2 4" id="KW-0808">Transferase</keyword>
<keyword evidence="4" id="KW-1133">Transmembrane helix</keyword>
<evidence type="ECO:0000313" key="7">
    <source>
        <dbReference type="EMBL" id="MCM1990689.1"/>
    </source>
</evidence>
<dbReference type="Proteomes" id="UP001056429">
    <property type="component" value="Unassembled WGS sequence"/>
</dbReference>
<evidence type="ECO:0000256" key="4">
    <source>
        <dbReference type="HAMAP-Rule" id="MF_00198"/>
    </source>
</evidence>
<evidence type="ECO:0000259" key="6">
    <source>
        <dbReference type="PROSITE" id="PS51006"/>
    </source>
</evidence>
<evidence type="ECO:0000256" key="5">
    <source>
        <dbReference type="PROSITE-ProRule" id="PRU00354"/>
    </source>
</evidence>
<dbReference type="AlphaFoldDB" id="A0A9J6P3P4"/>
<comment type="function">
    <text evidence="4">Catalyzes the irreversible transfer of a propylamine group from the amino donor S-adenosylmethioninamine (decarboxy-AdoMet) to putrescine (1,4-diaminobutane) to yield spermidine.</text>
</comment>
<dbReference type="InterPro" id="IPR036259">
    <property type="entry name" value="MFS_trans_sf"/>
</dbReference>